<dbReference type="Pfam" id="PF02852">
    <property type="entry name" value="Pyr_redox_dim"/>
    <property type="match status" value="1"/>
</dbReference>
<feature type="binding site" evidence="12">
    <location>
        <position position="49"/>
    </location>
    <ligand>
        <name>FAD</name>
        <dbReference type="ChEBI" id="CHEBI:57692"/>
    </ligand>
</feature>
<dbReference type="KEGG" id="nli:G3M70_15785"/>
<comment type="cofactor">
    <cofactor evidence="12 14">
        <name>FAD</name>
        <dbReference type="ChEBI" id="CHEBI:57692"/>
    </cofactor>
    <text evidence="12 14">Binds 1 FAD per subunit.</text>
</comment>
<protein>
    <recommendedName>
        <fullName evidence="3 14">Dihydrolipoyl dehydrogenase</fullName>
        <ecNumber evidence="2 14">1.8.1.4</ecNumber>
    </recommendedName>
</protein>
<dbReference type="Pfam" id="PF07992">
    <property type="entry name" value="Pyr_redox_2"/>
    <property type="match status" value="1"/>
</dbReference>
<keyword evidence="8" id="KW-1015">Disulfide bond</keyword>
<gene>
    <name evidence="17" type="primary">lpdA</name>
    <name evidence="17" type="ORF">G3M70_15785</name>
</gene>
<feature type="domain" description="FAD/NAD(P)-binding" evidence="16">
    <location>
        <begin position="3"/>
        <end position="318"/>
    </location>
</feature>
<dbReference type="Proteomes" id="UP000594688">
    <property type="component" value="Chromosome"/>
</dbReference>
<dbReference type="EMBL" id="CP048685">
    <property type="protein sequence ID" value="QPJ63254.1"/>
    <property type="molecule type" value="Genomic_DNA"/>
</dbReference>
<evidence type="ECO:0000256" key="9">
    <source>
        <dbReference type="ARBA" id="ARBA00023284"/>
    </source>
</evidence>
<dbReference type="InterPro" id="IPR001100">
    <property type="entry name" value="Pyr_nuc-diS_OxRdtase"/>
</dbReference>
<feature type="binding site" evidence="12">
    <location>
        <begin position="174"/>
        <end position="181"/>
    </location>
    <ligand>
        <name>NAD(+)</name>
        <dbReference type="ChEBI" id="CHEBI:57540"/>
    </ligand>
</feature>
<feature type="binding site" evidence="12">
    <location>
        <begin position="309"/>
        <end position="312"/>
    </location>
    <ligand>
        <name>FAD</name>
        <dbReference type="ChEBI" id="CHEBI:57692"/>
    </ligand>
</feature>
<dbReference type="GO" id="GO:0006103">
    <property type="term" value="P:2-oxoglutarate metabolic process"/>
    <property type="evidence" value="ECO:0007669"/>
    <property type="project" value="TreeGrafter"/>
</dbReference>
<feature type="disulfide bond" description="Redox-active" evidence="13">
    <location>
        <begin position="40"/>
        <end position="45"/>
    </location>
</feature>
<reference evidence="17 18" key="1">
    <citation type="submission" date="2020-02" db="EMBL/GenBank/DDBJ databases">
        <title>Genomic and physiological characterization of two novel Nitrospinaceae genera.</title>
        <authorList>
            <person name="Mueller A.J."/>
            <person name="Jung M.-Y."/>
            <person name="Strachan C.R."/>
            <person name="Herbold C.W."/>
            <person name="Kirkegaard R.H."/>
            <person name="Daims H."/>
        </authorList>
    </citation>
    <scope>NUCLEOTIDE SEQUENCE [LARGE SCALE GENOMIC DNA]</scope>
    <source>
        <strain evidence="17">EB</strain>
    </source>
</reference>
<evidence type="ECO:0000256" key="12">
    <source>
        <dbReference type="PIRSR" id="PIRSR000350-3"/>
    </source>
</evidence>
<keyword evidence="4 14" id="KW-0285">Flavoprotein</keyword>
<name>A0A7T0BYE8_9BACT</name>
<evidence type="ECO:0000256" key="8">
    <source>
        <dbReference type="ARBA" id="ARBA00023157"/>
    </source>
</evidence>
<feature type="binding site" evidence="12">
    <location>
        <position position="197"/>
    </location>
    <ligand>
        <name>NAD(+)</name>
        <dbReference type="ChEBI" id="CHEBI:57540"/>
    </ligand>
</feature>
<evidence type="ECO:0000256" key="2">
    <source>
        <dbReference type="ARBA" id="ARBA00012608"/>
    </source>
</evidence>
<evidence type="ECO:0000256" key="10">
    <source>
        <dbReference type="ARBA" id="ARBA00049187"/>
    </source>
</evidence>
<evidence type="ECO:0000313" key="17">
    <source>
        <dbReference type="EMBL" id="QPJ63254.1"/>
    </source>
</evidence>
<evidence type="ECO:0000256" key="3">
    <source>
        <dbReference type="ARBA" id="ARBA00016961"/>
    </source>
</evidence>
<dbReference type="PANTHER" id="PTHR22912">
    <property type="entry name" value="DISULFIDE OXIDOREDUCTASE"/>
    <property type="match status" value="1"/>
</dbReference>
<feature type="binding site" evidence="12">
    <location>
        <begin position="137"/>
        <end position="139"/>
    </location>
    <ligand>
        <name>FAD</name>
        <dbReference type="ChEBI" id="CHEBI:57692"/>
    </ligand>
</feature>
<dbReference type="Gene3D" id="3.30.390.30">
    <property type="match status" value="1"/>
</dbReference>
<dbReference type="Gene3D" id="3.50.50.60">
    <property type="entry name" value="FAD/NAD(P)-binding domain"/>
    <property type="match status" value="2"/>
</dbReference>
<evidence type="ECO:0000256" key="13">
    <source>
        <dbReference type="PIRSR" id="PIRSR000350-4"/>
    </source>
</evidence>
<evidence type="ECO:0000256" key="1">
    <source>
        <dbReference type="ARBA" id="ARBA00007532"/>
    </source>
</evidence>
<dbReference type="EC" id="1.8.1.4" evidence="2 14"/>
<feature type="binding site" evidence="12">
    <location>
        <position position="262"/>
    </location>
    <ligand>
        <name>NAD(+)</name>
        <dbReference type="ChEBI" id="CHEBI:57540"/>
    </ligand>
</feature>
<dbReference type="FunFam" id="3.30.390.30:FF:000001">
    <property type="entry name" value="Dihydrolipoyl dehydrogenase"/>
    <property type="match status" value="1"/>
</dbReference>
<dbReference type="PRINTS" id="PR00411">
    <property type="entry name" value="PNDRDTASEI"/>
</dbReference>
<sequence>MKKLLVIGAGPGGYTAAFYAADQGLDVTLVDTESRLGGVCLNKGCIPSKALLHIARLINETREAAEWGLKFSDPTIDLNAMRAWKDSIIGKLTSGLKQLNQQRGLKFVSGHASFLDSNTVNIENGETVSFDHCLIATGSRPVIPAALNLDSPLIMDSTEALELRNIPERLLVVGGGYIGLELGTVYAALGSKVTVVEMTKDLLPGVDRDLVRILQARLRKQFNQIFTSTRLDSLAEKNGVLEACFEGKEEVYEYDRALVSVGRVPNTENLSLENTKVKLTDRNFIQVDQNFKTEEGTISAIGDVIGGAMLAHKASHEAKLAVDFLLNKHIEEKAPTIPAVVFTDPEIALCGISETEAAKSGREVLVSKFPWGASGRATALGRNDGFTKIITEKESGKILGVGIVGVGAGELISEGVLAVEMGATVKDLAHIVHPHPTLSETVMEAAEVAMGISTHVYRKKN</sequence>
<keyword evidence="12" id="KW-0547">Nucleotide-binding</keyword>
<evidence type="ECO:0000256" key="14">
    <source>
        <dbReference type="RuleBase" id="RU003692"/>
    </source>
</evidence>
<evidence type="ECO:0000256" key="11">
    <source>
        <dbReference type="PIRSR" id="PIRSR000350-2"/>
    </source>
</evidence>
<evidence type="ECO:0000256" key="6">
    <source>
        <dbReference type="ARBA" id="ARBA00023002"/>
    </source>
</evidence>
<organism evidence="17 18">
    <name type="scientific">Candidatus Nitronauta litoralis</name>
    <dbReference type="NCBI Taxonomy" id="2705533"/>
    <lineage>
        <taxon>Bacteria</taxon>
        <taxon>Pseudomonadati</taxon>
        <taxon>Nitrospinota/Tectimicrobiota group</taxon>
        <taxon>Nitrospinota</taxon>
        <taxon>Nitrospinia</taxon>
        <taxon>Nitrospinales</taxon>
        <taxon>Nitrospinaceae</taxon>
        <taxon>Candidatus Nitronauta</taxon>
    </lineage>
</organism>
<keyword evidence="9 14" id="KW-0676">Redox-active center</keyword>
<dbReference type="NCBIfam" id="TIGR01350">
    <property type="entry name" value="lipoamide_DH"/>
    <property type="match status" value="1"/>
</dbReference>
<dbReference type="SUPFAM" id="SSF55424">
    <property type="entry name" value="FAD/NAD-linked reductases, dimerisation (C-terminal) domain"/>
    <property type="match status" value="1"/>
</dbReference>
<dbReference type="InterPro" id="IPR004099">
    <property type="entry name" value="Pyr_nucl-diS_OxRdtase_dimer"/>
</dbReference>
<dbReference type="InterPro" id="IPR050151">
    <property type="entry name" value="Class-I_Pyr_Nuc-Dis_Oxidored"/>
</dbReference>
<evidence type="ECO:0000256" key="5">
    <source>
        <dbReference type="ARBA" id="ARBA00022827"/>
    </source>
</evidence>
<evidence type="ECO:0000313" key="18">
    <source>
        <dbReference type="Proteomes" id="UP000594688"/>
    </source>
</evidence>
<dbReference type="AlphaFoldDB" id="A0A7T0BYE8"/>
<dbReference type="PROSITE" id="PS00076">
    <property type="entry name" value="PYRIDINE_REDOX_1"/>
    <property type="match status" value="1"/>
</dbReference>
<feature type="binding site" evidence="12">
    <location>
        <position position="303"/>
    </location>
    <ligand>
        <name>FAD</name>
        <dbReference type="ChEBI" id="CHEBI:57692"/>
    </ligand>
</feature>
<dbReference type="SUPFAM" id="SSF51905">
    <property type="entry name" value="FAD/NAD(P)-binding domain"/>
    <property type="match status" value="1"/>
</dbReference>
<dbReference type="PIRSF" id="PIRSF000350">
    <property type="entry name" value="Mercury_reductase_MerA"/>
    <property type="match status" value="1"/>
</dbReference>
<dbReference type="InterPro" id="IPR006258">
    <property type="entry name" value="Lipoamide_DH"/>
</dbReference>
<evidence type="ECO:0000256" key="4">
    <source>
        <dbReference type="ARBA" id="ARBA00022630"/>
    </source>
</evidence>
<evidence type="ECO:0000256" key="7">
    <source>
        <dbReference type="ARBA" id="ARBA00023027"/>
    </source>
</evidence>
<accession>A0A7T0BYE8</accession>
<dbReference type="GO" id="GO:0004148">
    <property type="term" value="F:dihydrolipoyl dehydrogenase (NADH) activity"/>
    <property type="evidence" value="ECO:0007669"/>
    <property type="project" value="UniProtKB-EC"/>
</dbReference>
<dbReference type="InterPro" id="IPR023753">
    <property type="entry name" value="FAD/NAD-binding_dom"/>
</dbReference>
<keyword evidence="5 12" id="KW-0274">FAD</keyword>
<keyword evidence="6 14" id="KW-0560">Oxidoreductase</keyword>
<evidence type="ECO:0000259" key="15">
    <source>
        <dbReference type="Pfam" id="PF02852"/>
    </source>
</evidence>
<feature type="domain" description="Pyridine nucleotide-disulphide oxidoreductase dimerisation" evidence="15">
    <location>
        <begin position="337"/>
        <end position="446"/>
    </location>
</feature>
<feature type="active site" description="Proton acceptor" evidence="11">
    <location>
        <position position="435"/>
    </location>
</feature>
<evidence type="ECO:0000259" key="16">
    <source>
        <dbReference type="Pfam" id="PF07992"/>
    </source>
</evidence>
<proteinExistence type="inferred from homology"/>
<comment type="miscellaneous">
    <text evidence="14">The active site is a redox-active disulfide bond.</text>
</comment>
<dbReference type="PRINTS" id="PR00368">
    <property type="entry name" value="FADPNR"/>
</dbReference>
<dbReference type="PANTHER" id="PTHR22912:SF160">
    <property type="entry name" value="DIHYDROLIPOYL DEHYDROGENASE"/>
    <property type="match status" value="1"/>
</dbReference>
<dbReference type="GO" id="GO:0050660">
    <property type="term" value="F:flavin adenine dinucleotide binding"/>
    <property type="evidence" value="ECO:0007669"/>
    <property type="project" value="InterPro"/>
</dbReference>
<comment type="catalytic activity">
    <reaction evidence="10 14">
        <text>N(6)-[(R)-dihydrolipoyl]-L-lysyl-[protein] + NAD(+) = N(6)-[(R)-lipoyl]-L-lysyl-[protein] + NADH + H(+)</text>
        <dbReference type="Rhea" id="RHEA:15045"/>
        <dbReference type="Rhea" id="RHEA-COMP:10474"/>
        <dbReference type="Rhea" id="RHEA-COMP:10475"/>
        <dbReference type="ChEBI" id="CHEBI:15378"/>
        <dbReference type="ChEBI" id="CHEBI:57540"/>
        <dbReference type="ChEBI" id="CHEBI:57945"/>
        <dbReference type="ChEBI" id="CHEBI:83099"/>
        <dbReference type="ChEBI" id="CHEBI:83100"/>
        <dbReference type="EC" id="1.8.1.4"/>
    </reaction>
</comment>
<comment type="similarity">
    <text evidence="1 14">Belongs to the class-I pyridine nucleotide-disulfide oxidoreductase family.</text>
</comment>
<dbReference type="InterPro" id="IPR012999">
    <property type="entry name" value="Pyr_OxRdtase_I_AS"/>
</dbReference>
<keyword evidence="7 12" id="KW-0520">NAD</keyword>
<dbReference type="InterPro" id="IPR036188">
    <property type="entry name" value="FAD/NAD-bd_sf"/>
</dbReference>
<dbReference type="InterPro" id="IPR016156">
    <property type="entry name" value="FAD/NAD-linked_Rdtase_dimer_sf"/>
</dbReference>